<gene>
    <name evidence="1" type="ORF">S12H4_01366</name>
</gene>
<organism evidence="1">
    <name type="scientific">marine sediment metagenome</name>
    <dbReference type="NCBI Taxonomy" id="412755"/>
    <lineage>
        <taxon>unclassified sequences</taxon>
        <taxon>metagenomes</taxon>
        <taxon>ecological metagenomes</taxon>
    </lineage>
</organism>
<sequence>MTKAPTSPTPTAGITKYPVYKQAEAYLKKFLGRGRGWYIKTRLHAEFHYSATLDVIVRRLAPHIFEVRAYPPGDLVVAGPEDGLAIEEYRGWIFVHDYRTRKSVLVISTQKVGIEPYRLAKSAIRHEGTLARAEIYYRKLLDNN</sequence>
<dbReference type="EMBL" id="BARW01000264">
    <property type="protein sequence ID" value="GAI61818.1"/>
    <property type="molecule type" value="Genomic_DNA"/>
</dbReference>
<dbReference type="AlphaFoldDB" id="X1Q0T2"/>
<protein>
    <submittedName>
        <fullName evidence="1">Uncharacterized protein</fullName>
    </submittedName>
</protein>
<proteinExistence type="predicted"/>
<evidence type="ECO:0000313" key="1">
    <source>
        <dbReference type="EMBL" id="GAI61818.1"/>
    </source>
</evidence>
<reference evidence="1" key="1">
    <citation type="journal article" date="2014" name="Front. Microbiol.">
        <title>High frequency of phylogenetically diverse reductive dehalogenase-homologous genes in deep subseafloor sedimentary metagenomes.</title>
        <authorList>
            <person name="Kawai M."/>
            <person name="Futagami T."/>
            <person name="Toyoda A."/>
            <person name="Takaki Y."/>
            <person name="Nishi S."/>
            <person name="Hori S."/>
            <person name="Arai W."/>
            <person name="Tsubouchi T."/>
            <person name="Morono Y."/>
            <person name="Uchiyama I."/>
            <person name="Ito T."/>
            <person name="Fujiyama A."/>
            <person name="Inagaki F."/>
            <person name="Takami H."/>
        </authorList>
    </citation>
    <scope>NUCLEOTIDE SEQUENCE</scope>
    <source>
        <strain evidence="1">Expedition CK06-06</strain>
    </source>
</reference>
<accession>X1Q0T2</accession>
<comment type="caution">
    <text evidence="1">The sequence shown here is derived from an EMBL/GenBank/DDBJ whole genome shotgun (WGS) entry which is preliminary data.</text>
</comment>
<name>X1Q0T2_9ZZZZ</name>